<protein>
    <submittedName>
        <fullName evidence="10">Uncharacterized protein</fullName>
    </submittedName>
</protein>
<evidence type="ECO:0000256" key="7">
    <source>
        <dbReference type="SAM" id="MobiDB-lite"/>
    </source>
</evidence>
<dbReference type="GO" id="GO:0046983">
    <property type="term" value="F:protein dimerization activity"/>
    <property type="evidence" value="ECO:0007669"/>
    <property type="project" value="InterPro"/>
</dbReference>
<evidence type="ECO:0000259" key="9">
    <source>
        <dbReference type="Pfam" id="PF14372"/>
    </source>
</evidence>
<reference evidence="10" key="1">
    <citation type="submission" date="2020-05" db="EMBL/GenBank/DDBJ databases">
        <title>WGS assembly of Panicum virgatum.</title>
        <authorList>
            <person name="Lovell J.T."/>
            <person name="Jenkins J."/>
            <person name="Shu S."/>
            <person name="Juenger T.E."/>
            <person name="Schmutz J."/>
        </authorList>
    </citation>
    <scope>NUCLEOTIDE SEQUENCE</scope>
    <source>
        <strain evidence="10">AP13</strain>
    </source>
</reference>
<evidence type="ECO:0000256" key="2">
    <source>
        <dbReference type="ARBA" id="ARBA00022723"/>
    </source>
</evidence>
<comment type="subcellular location">
    <subcellularLocation>
        <location evidence="1">Nucleus</location>
    </subcellularLocation>
</comment>
<dbReference type="GO" id="GO:0003677">
    <property type="term" value="F:DNA binding"/>
    <property type="evidence" value="ECO:0007669"/>
    <property type="project" value="UniProtKB-KW"/>
</dbReference>
<dbReference type="PANTHER" id="PTHR46481">
    <property type="entry name" value="ZINC FINGER BED DOMAIN-CONTAINING PROTEIN 4"/>
    <property type="match status" value="1"/>
</dbReference>
<dbReference type="InterPro" id="IPR012337">
    <property type="entry name" value="RNaseH-like_sf"/>
</dbReference>
<proteinExistence type="predicted"/>
<keyword evidence="11" id="KW-1185">Reference proteome</keyword>
<dbReference type="PANTHER" id="PTHR46481:SF10">
    <property type="entry name" value="ZINC FINGER BED DOMAIN-CONTAINING PROTEIN 39"/>
    <property type="match status" value="1"/>
</dbReference>
<dbReference type="EMBL" id="CM029052">
    <property type="protein sequence ID" value="KAG2557929.1"/>
    <property type="molecule type" value="Genomic_DNA"/>
</dbReference>
<dbReference type="AlphaFoldDB" id="A0A8T0PB87"/>
<dbReference type="Pfam" id="PF14372">
    <property type="entry name" value="hAT-like_RNase-H"/>
    <property type="match status" value="1"/>
</dbReference>
<sequence length="673" mass="76381">MSAAEAAPAAVDSCKEPETLPLSPWTAARSRSSFHTSMLLVSPFPPFAPLALSIRLIQSGVLAYDSRRRGSTALTCTTGRSYTLARASAPTTPTTPREGQNGHTGEGAKLNAIKITNGINDRKINRNWKFDQEKSRQELAYLIVVHSLPFSLVEYPRFRSFVNSLNPCFEHISRTTIKSYCMGTYEKGKSELLEVLKSSTSRVSLTADLWTSKQALGYLCVTCHFIRNWKLHKMVIKFGTVETPHDGRNLFNAMLKCLNEWSIKDKVFSITLDNASVNNNFVSTLRENLVAKCLLPSKGTMFHCRCTAHILNLIVQEGLLAMSNAVTKLTRTEQRFEKMIKEVGISCDKRPPLDVPTRWNSTYHMLKCALVYERAFEALTREDSQYVHEPLVEEWKMTKKLCDILKTFCDATEVLSGSNYPTTSCIFDQFWEVKLLLEKESSNTYVMIAAMIHKMKEKLQKYWDICFLQICVPVILDPRFKLGFLKFRLSKCFGETSQYFPIVERTFRDLFDEYNSQSSDCTQDHANSVGSVETNVDRSNPWADWSLHQNLRQMRRVSELDKYLEAETVPTNAPFDILQYWKTSCTTYPILARMARDMLAVPASTVASESAFSSGEKVISAYRSRLTSKTVEALICLQDWIRGKDCNITHDEIAGYLIGDEKDDEDDLGVVDP</sequence>
<evidence type="ECO:0000256" key="5">
    <source>
        <dbReference type="ARBA" id="ARBA00023125"/>
    </source>
</evidence>
<dbReference type="SUPFAM" id="SSF53098">
    <property type="entry name" value="Ribonuclease H-like"/>
    <property type="match status" value="1"/>
</dbReference>
<keyword evidence="3" id="KW-0863">Zinc-finger</keyword>
<feature type="domain" description="HAT C-terminal dimerisation" evidence="8">
    <location>
        <begin position="559"/>
        <end position="641"/>
    </location>
</feature>
<dbReference type="Pfam" id="PF05699">
    <property type="entry name" value="Dimer_Tnp_hAT"/>
    <property type="match status" value="1"/>
</dbReference>
<evidence type="ECO:0000259" key="8">
    <source>
        <dbReference type="Pfam" id="PF05699"/>
    </source>
</evidence>
<dbReference type="GO" id="GO:0005634">
    <property type="term" value="C:nucleus"/>
    <property type="evidence" value="ECO:0007669"/>
    <property type="project" value="UniProtKB-SubCell"/>
</dbReference>
<dbReference type="InterPro" id="IPR008906">
    <property type="entry name" value="HATC_C_dom"/>
</dbReference>
<dbReference type="InterPro" id="IPR052035">
    <property type="entry name" value="ZnF_BED_domain_contain"/>
</dbReference>
<organism evidence="10 11">
    <name type="scientific">Panicum virgatum</name>
    <name type="common">Blackwell switchgrass</name>
    <dbReference type="NCBI Taxonomy" id="38727"/>
    <lineage>
        <taxon>Eukaryota</taxon>
        <taxon>Viridiplantae</taxon>
        <taxon>Streptophyta</taxon>
        <taxon>Embryophyta</taxon>
        <taxon>Tracheophyta</taxon>
        <taxon>Spermatophyta</taxon>
        <taxon>Magnoliopsida</taxon>
        <taxon>Liliopsida</taxon>
        <taxon>Poales</taxon>
        <taxon>Poaceae</taxon>
        <taxon>PACMAD clade</taxon>
        <taxon>Panicoideae</taxon>
        <taxon>Panicodae</taxon>
        <taxon>Paniceae</taxon>
        <taxon>Panicinae</taxon>
        <taxon>Panicum</taxon>
        <taxon>Panicum sect. Hiantes</taxon>
    </lineage>
</organism>
<keyword evidence="2" id="KW-0479">Metal-binding</keyword>
<evidence type="ECO:0000256" key="6">
    <source>
        <dbReference type="ARBA" id="ARBA00023242"/>
    </source>
</evidence>
<evidence type="ECO:0000256" key="1">
    <source>
        <dbReference type="ARBA" id="ARBA00004123"/>
    </source>
</evidence>
<dbReference type="Proteomes" id="UP000823388">
    <property type="component" value="Chromosome 8N"/>
</dbReference>
<evidence type="ECO:0000256" key="4">
    <source>
        <dbReference type="ARBA" id="ARBA00022833"/>
    </source>
</evidence>
<evidence type="ECO:0000313" key="10">
    <source>
        <dbReference type="EMBL" id="KAG2557929.1"/>
    </source>
</evidence>
<comment type="caution">
    <text evidence="10">The sequence shown here is derived from an EMBL/GenBank/DDBJ whole genome shotgun (WGS) entry which is preliminary data.</text>
</comment>
<accession>A0A8T0PB87</accession>
<dbReference type="InterPro" id="IPR025525">
    <property type="entry name" value="hAT-like_transposase_RNase-H"/>
</dbReference>
<keyword evidence="4" id="KW-0862">Zinc</keyword>
<name>A0A8T0PB87_PANVG</name>
<evidence type="ECO:0000256" key="3">
    <source>
        <dbReference type="ARBA" id="ARBA00022771"/>
    </source>
</evidence>
<dbReference type="GO" id="GO:0008270">
    <property type="term" value="F:zinc ion binding"/>
    <property type="evidence" value="ECO:0007669"/>
    <property type="project" value="UniProtKB-KW"/>
</dbReference>
<keyword evidence="5" id="KW-0238">DNA-binding</keyword>
<evidence type="ECO:0000313" key="11">
    <source>
        <dbReference type="Proteomes" id="UP000823388"/>
    </source>
</evidence>
<gene>
    <name evidence="10" type="ORF">PVAP13_8NG133902</name>
</gene>
<feature type="domain" description="hAT-like transposase RNase-H fold" evidence="9">
    <location>
        <begin position="416"/>
        <end position="514"/>
    </location>
</feature>
<keyword evidence="6" id="KW-0539">Nucleus</keyword>
<feature type="region of interest" description="Disordered" evidence="7">
    <location>
        <begin position="86"/>
        <end position="106"/>
    </location>
</feature>